<comment type="similarity">
    <text evidence="1">Belongs to the LysR transcriptional regulatory family.</text>
</comment>
<evidence type="ECO:0000256" key="2">
    <source>
        <dbReference type="ARBA" id="ARBA00023015"/>
    </source>
</evidence>
<dbReference type="PANTHER" id="PTHR30537">
    <property type="entry name" value="HTH-TYPE TRANSCRIPTIONAL REGULATOR"/>
    <property type="match status" value="1"/>
</dbReference>
<dbReference type="GO" id="GO:0043565">
    <property type="term" value="F:sequence-specific DNA binding"/>
    <property type="evidence" value="ECO:0007669"/>
    <property type="project" value="TreeGrafter"/>
</dbReference>
<evidence type="ECO:0000313" key="6">
    <source>
        <dbReference type="EMBL" id="KAJ9631431.1"/>
    </source>
</evidence>
<dbReference type="InterPro" id="IPR036390">
    <property type="entry name" value="WH_DNA-bd_sf"/>
</dbReference>
<dbReference type="SUPFAM" id="SSF46785">
    <property type="entry name" value="Winged helix' DNA-binding domain"/>
    <property type="match status" value="1"/>
</dbReference>
<dbReference type="AlphaFoldDB" id="A0AA38Y0K0"/>
<dbReference type="InterPro" id="IPR005119">
    <property type="entry name" value="LysR_subst-bd"/>
</dbReference>
<protein>
    <recommendedName>
        <fullName evidence="5">HTH lysR-type domain-containing protein</fullName>
    </recommendedName>
</protein>
<dbReference type="Pfam" id="PF03466">
    <property type="entry name" value="LysR_substrate"/>
    <property type="match status" value="1"/>
</dbReference>
<comment type="caution">
    <text evidence="6">The sequence shown here is derived from an EMBL/GenBank/DDBJ whole genome shotgun (WGS) entry which is preliminary data.</text>
</comment>
<accession>A0AA38Y0K0</accession>
<dbReference type="SUPFAM" id="SSF53850">
    <property type="entry name" value="Periplasmic binding protein-like II"/>
    <property type="match status" value="1"/>
</dbReference>
<keyword evidence="3" id="KW-0238">DNA-binding</keyword>
<dbReference type="Gene3D" id="1.10.10.10">
    <property type="entry name" value="Winged helix-like DNA-binding domain superfamily/Winged helix DNA-binding domain"/>
    <property type="match status" value="1"/>
</dbReference>
<dbReference type="CDD" id="cd08472">
    <property type="entry name" value="PBP2_CrgA_like_3"/>
    <property type="match status" value="1"/>
</dbReference>
<organism evidence="6">
    <name type="scientific">Knufia peltigerae</name>
    <dbReference type="NCBI Taxonomy" id="1002370"/>
    <lineage>
        <taxon>Eukaryota</taxon>
        <taxon>Fungi</taxon>
        <taxon>Dikarya</taxon>
        <taxon>Ascomycota</taxon>
        <taxon>Pezizomycotina</taxon>
        <taxon>Eurotiomycetes</taxon>
        <taxon>Chaetothyriomycetidae</taxon>
        <taxon>Chaetothyriales</taxon>
        <taxon>Trichomeriaceae</taxon>
        <taxon>Knufia</taxon>
    </lineage>
</organism>
<keyword evidence="2" id="KW-0805">Transcription regulation</keyword>
<dbReference type="GO" id="GO:0003700">
    <property type="term" value="F:DNA-binding transcription factor activity"/>
    <property type="evidence" value="ECO:0007669"/>
    <property type="project" value="InterPro"/>
</dbReference>
<evidence type="ECO:0000259" key="5">
    <source>
        <dbReference type="PROSITE" id="PS50931"/>
    </source>
</evidence>
<name>A0AA38Y0K0_9EURO</name>
<dbReference type="PANTHER" id="PTHR30537:SF72">
    <property type="entry name" value="LYSR FAMILY TRANSCRIPTIONAL REGULATOR"/>
    <property type="match status" value="1"/>
</dbReference>
<evidence type="ECO:0000256" key="3">
    <source>
        <dbReference type="ARBA" id="ARBA00023125"/>
    </source>
</evidence>
<gene>
    <name evidence="6" type="ORF">H2204_008158</name>
</gene>
<dbReference type="InterPro" id="IPR058163">
    <property type="entry name" value="LysR-type_TF_proteobact-type"/>
</dbReference>
<dbReference type="FunFam" id="1.10.10.10:FF:000001">
    <property type="entry name" value="LysR family transcriptional regulator"/>
    <property type="match status" value="1"/>
</dbReference>
<dbReference type="InterPro" id="IPR000847">
    <property type="entry name" value="LysR_HTH_N"/>
</dbReference>
<evidence type="ECO:0000256" key="1">
    <source>
        <dbReference type="ARBA" id="ARBA00009437"/>
    </source>
</evidence>
<dbReference type="InterPro" id="IPR036388">
    <property type="entry name" value="WH-like_DNA-bd_sf"/>
</dbReference>
<dbReference type="Pfam" id="PF00126">
    <property type="entry name" value="HTH_1"/>
    <property type="match status" value="1"/>
</dbReference>
<dbReference type="GO" id="GO:0006351">
    <property type="term" value="P:DNA-templated transcription"/>
    <property type="evidence" value="ECO:0007669"/>
    <property type="project" value="TreeGrafter"/>
</dbReference>
<feature type="domain" description="HTH lysR-type" evidence="5">
    <location>
        <begin position="1"/>
        <end position="59"/>
    </location>
</feature>
<keyword evidence="4" id="KW-0804">Transcription</keyword>
<evidence type="ECO:0000256" key="4">
    <source>
        <dbReference type="ARBA" id="ARBA00023163"/>
    </source>
</evidence>
<dbReference type="EMBL" id="JAPDRN010000057">
    <property type="protein sequence ID" value="KAJ9631431.1"/>
    <property type="molecule type" value="Genomic_DNA"/>
</dbReference>
<proteinExistence type="inferred from homology"/>
<reference evidence="6" key="1">
    <citation type="submission" date="2022-10" db="EMBL/GenBank/DDBJ databases">
        <title>Culturing micro-colonial fungi from biological soil crusts in the Mojave desert and describing Neophaeococcomyces mojavensis, and introducing the new genera and species Taxawa tesnikishii.</title>
        <authorList>
            <person name="Kurbessoian T."/>
            <person name="Stajich J.E."/>
        </authorList>
    </citation>
    <scope>NUCLEOTIDE SEQUENCE</scope>
    <source>
        <strain evidence="6">TK_35</strain>
    </source>
</reference>
<sequence length="301" mass="33228">MDRILAMQVYVRVVEAKSFVRAAEALSMPPSTVTGLIKGLEKHLRVRLLNRTTRSVSPTSDGERYYVQCREILNQIEQAESGLKSSPQDLRGRLRIDMPGGLAHSILLPNLDNFRRQYPGVHLMIGVGDRPVDLVQEGVDCVIRTGPLEDSSLVARPLGNFRWITCAAPSYLEVYGVPESLEDLAGHRAVHHFSSGSRGGGSLLFSVDGKRQVVPMEGSVAVNETELYIKLCMKGYGLAQLQGVLVEKQLQDGSLVEVLQQWRPPSVPVSILYPHHRYGSPIVQAFIVWTTGLFSAKSEKA</sequence>
<dbReference type="PROSITE" id="PS50931">
    <property type="entry name" value="HTH_LYSR"/>
    <property type="match status" value="1"/>
</dbReference>
<dbReference type="Gene3D" id="3.40.190.290">
    <property type="match status" value="1"/>
</dbReference>